<keyword evidence="2" id="KW-1185">Reference proteome</keyword>
<feature type="compositionally biased region" description="Polar residues" evidence="1">
    <location>
        <begin position="1"/>
        <end position="16"/>
    </location>
</feature>
<evidence type="ECO:0000256" key="1">
    <source>
        <dbReference type="SAM" id="MobiDB-lite"/>
    </source>
</evidence>
<dbReference type="RefSeq" id="XP_022288037.1">
    <property type="nucleotide sequence ID" value="XM_022432329.1"/>
</dbReference>
<organism evidence="2 4">
    <name type="scientific">Crassostrea virginica</name>
    <name type="common">Eastern oyster</name>
    <dbReference type="NCBI Taxonomy" id="6565"/>
    <lineage>
        <taxon>Eukaryota</taxon>
        <taxon>Metazoa</taxon>
        <taxon>Spiralia</taxon>
        <taxon>Lophotrochozoa</taxon>
        <taxon>Mollusca</taxon>
        <taxon>Bivalvia</taxon>
        <taxon>Autobranchia</taxon>
        <taxon>Pteriomorphia</taxon>
        <taxon>Ostreida</taxon>
        <taxon>Ostreoidea</taxon>
        <taxon>Ostreidae</taxon>
        <taxon>Crassostrea</taxon>
    </lineage>
</organism>
<evidence type="ECO:0000313" key="3">
    <source>
        <dbReference type="RefSeq" id="XP_022288035.1"/>
    </source>
</evidence>
<sequence>MAVTVTSPRRPSSFTPLVQKPRPHTSLPLHHQSFAATPRIRSAVMTMPRSHVSIARFYDWSEDLGECVSVSKFYRDLAVASQRHDKVKAGHKGGAYGAHLNPGRMFLRDKAGLTKGEREIIEGIYRNRGDVSKEADGVVKSYNIKDEWDFVRSHKDAWMIGKQLQKQGIKFDPSLHLKIPEYLFCRLHENQPSAQREFCKGCETNQKHDLTTDECEECTHRKSKYPSAPPTTPDADPREFEFPENVQIKKKSITRVKSEQEKLAINHRCRVVKSVDESLLSGRSRDRADRKKVFVNVFLPRIPPEATKECSLMVDSRSSSFVTNYSRVGASPRTQSKPGQESVNSVIVTIPPSTSRHAIPYHSDGE</sequence>
<dbReference type="AlphaFoldDB" id="A0A8B8A9A2"/>
<dbReference type="RefSeq" id="XP_022288035.1">
    <property type="nucleotide sequence ID" value="XM_022432327.1"/>
</dbReference>
<feature type="region of interest" description="Disordered" evidence="1">
    <location>
        <begin position="1"/>
        <end position="32"/>
    </location>
</feature>
<dbReference type="GeneID" id="111100436"/>
<gene>
    <name evidence="3 4 5" type="primary">LOC111100436</name>
</gene>
<evidence type="ECO:0000313" key="2">
    <source>
        <dbReference type="Proteomes" id="UP000694844"/>
    </source>
</evidence>
<proteinExistence type="predicted"/>
<dbReference type="RefSeq" id="XP_022288036.1">
    <property type="nucleotide sequence ID" value="XM_022432328.1"/>
</dbReference>
<accession>A0A8B8A9A2</accession>
<evidence type="ECO:0000313" key="4">
    <source>
        <dbReference type="RefSeq" id="XP_022288036.1"/>
    </source>
</evidence>
<dbReference type="KEGG" id="cvn:111100436"/>
<protein>
    <submittedName>
        <fullName evidence="3 4">Uncharacterized protein LOC111100436 isoform X1</fullName>
    </submittedName>
</protein>
<dbReference type="Proteomes" id="UP000694844">
    <property type="component" value="Chromosome 6"/>
</dbReference>
<evidence type="ECO:0000313" key="5">
    <source>
        <dbReference type="RefSeq" id="XP_022288037.1"/>
    </source>
</evidence>
<reference evidence="3 4" key="1">
    <citation type="submission" date="2025-04" db="UniProtKB">
        <authorList>
            <consortium name="RefSeq"/>
        </authorList>
    </citation>
    <scope>IDENTIFICATION</scope>
    <source>
        <tissue evidence="3 4">Whole sample</tissue>
    </source>
</reference>
<name>A0A8B8A9A2_CRAVI</name>
<feature type="region of interest" description="Disordered" evidence="1">
    <location>
        <begin position="329"/>
        <end position="349"/>
    </location>
</feature>